<gene>
    <name evidence="1" type="ORF">RHMOL_Rhmol11G0009600</name>
</gene>
<proteinExistence type="predicted"/>
<name>A0ACC0LP10_RHOML</name>
<comment type="caution">
    <text evidence="1">The sequence shown here is derived from an EMBL/GenBank/DDBJ whole genome shotgun (WGS) entry which is preliminary data.</text>
</comment>
<evidence type="ECO:0000313" key="1">
    <source>
        <dbReference type="EMBL" id="KAI8529888.1"/>
    </source>
</evidence>
<reference evidence="1" key="1">
    <citation type="submission" date="2022-02" db="EMBL/GenBank/DDBJ databases">
        <title>Plant Genome Project.</title>
        <authorList>
            <person name="Zhang R.-G."/>
        </authorList>
    </citation>
    <scope>NUCLEOTIDE SEQUENCE</scope>
    <source>
        <strain evidence="1">AT1</strain>
    </source>
</reference>
<protein>
    <submittedName>
        <fullName evidence="1">Uncharacterized protein</fullName>
    </submittedName>
</protein>
<organism evidence="1 2">
    <name type="scientific">Rhododendron molle</name>
    <name type="common">Chinese azalea</name>
    <name type="synonym">Azalea mollis</name>
    <dbReference type="NCBI Taxonomy" id="49168"/>
    <lineage>
        <taxon>Eukaryota</taxon>
        <taxon>Viridiplantae</taxon>
        <taxon>Streptophyta</taxon>
        <taxon>Embryophyta</taxon>
        <taxon>Tracheophyta</taxon>
        <taxon>Spermatophyta</taxon>
        <taxon>Magnoliopsida</taxon>
        <taxon>eudicotyledons</taxon>
        <taxon>Gunneridae</taxon>
        <taxon>Pentapetalae</taxon>
        <taxon>asterids</taxon>
        <taxon>Ericales</taxon>
        <taxon>Ericaceae</taxon>
        <taxon>Ericoideae</taxon>
        <taxon>Rhodoreae</taxon>
        <taxon>Rhododendron</taxon>
    </lineage>
</organism>
<dbReference type="EMBL" id="CM046398">
    <property type="protein sequence ID" value="KAI8529888.1"/>
    <property type="molecule type" value="Genomic_DNA"/>
</dbReference>
<sequence>MVMVFGCGGATVVYDSGNGGVRWRLAVIQLVEEEKVVMASTAARRWEESID</sequence>
<keyword evidence="2" id="KW-1185">Reference proteome</keyword>
<dbReference type="Proteomes" id="UP001062846">
    <property type="component" value="Chromosome 11"/>
</dbReference>
<evidence type="ECO:0000313" key="2">
    <source>
        <dbReference type="Proteomes" id="UP001062846"/>
    </source>
</evidence>
<accession>A0ACC0LP10</accession>